<gene>
    <name evidence="1" type="primary">SSH2</name>
</gene>
<reference evidence="1" key="1">
    <citation type="journal article" date="2013" name="PLoS ONE">
        <title>Direct detection of alternative open reading frames translation products in human significantly expands the proteome.</title>
        <authorList>
            <person name="Vanderperre B."/>
            <person name="Lucier J.-F."/>
            <person name="Motard J."/>
            <person name="Tremblay G."/>
            <person name="Vanderperre S."/>
            <person name="Wisztorski M."/>
            <person name="Salzet M."/>
            <person name="Boisvert F.-M."/>
            <person name="Roucou X."/>
        </authorList>
    </citation>
    <scope>NUCLEOTIDE SEQUENCE</scope>
</reference>
<evidence type="ECO:0000313" key="1">
    <source>
        <dbReference type="EMBL" id="CCQ43800.1"/>
    </source>
</evidence>
<accession>L8E929</accession>
<organism evidence="1">
    <name type="scientific">Homo sapiens</name>
    <name type="common">Human</name>
    <dbReference type="NCBI Taxonomy" id="9606"/>
    <lineage>
        <taxon>Eukaryota</taxon>
        <taxon>Metazoa</taxon>
        <taxon>Chordata</taxon>
        <taxon>Craniata</taxon>
        <taxon>Vertebrata</taxon>
        <taxon>Euteleostomi</taxon>
        <taxon>Mammalia</taxon>
        <taxon>Eutheria</taxon>
        <taxon>Euarchontoglires</taxon>
        <taxon>Primates</taxon>
        <taxon>Haplorrhini</taxon>
        <taxon>Catarrhini</taxon>
        <taxon>Hominidae</taxon>
        <taxon>Homo</taxon>
    </lineage>
</organism>
<dbReference type="OrthoDB" id="5779068at2759"/>
<dbReference type="AlphaFoldDB" id="L8E929"/>
<dbReference type="EMBL" id="HF584303">
    <property type="protein sequence ID" value="CCQ43800.1"/>
    <property type="molecule type" value="Genomic_DNA"/>
</dbReference>
<dbReference type="ChiTaRS" id="SSH2">
    <property type="organism name" value="human"/>
</dbReference>
<name>L8E929_HUMAN</name>
<sequence length="54" mass="6459">MHQKNLQWMRNSQRQFQNWSAQTSSCSLTRKMQFQSKKLSLKLSPSVKELGRFN</sequence>
<proteinExistence type="predicted"/>
<protein>
    <submittedName>
        <fullName evidence="1">Alternative protein SSH2</fullName>
    </submittedName>
</protein>